<dbReference type="OrthoDB" id="6022054at2759"/>
<gene>
    <name evidence="1" type="ORF">METBISCDRAFT_28740</name>
</gene>
<proteinExistence type="predicted"/>
<name>A0A4P9Z821_9ASCO</name>
<dbReference type="GO" id="GO:0033596">
    <property type="term" value="C:TSC1-TSC2 complex"/>
    <property type="evidence" value="ECO:0007669"/>
    <property type="project" value="TreeGrafter"/>
</dbReference>
<dbReference type="PANTHER" id="PTHR15154">
    <property type="entry name" value="HAMARTIN"/>
    <property type="match status" value="1"/>
</dbReference>
<dbReference type="GO" id="GO:0032007">
    <property type="term" value="P:negative regulation of TOR signaling"/>
    <property type="evidence" value="ECO:0007669"/>
    <property type="project" value="TreeGrafter"/>
</dbReference>
<organism evidence="1 2">
    <name type="scientific">Metschnikowia bicuspidata</name>
    <dbReference type="NCBI Taxonomy" id="27322"/>
    <lineage>
        <taxon>Eukaryota</taxon>
        <taxon>Fungi</taxon>
        <taxon>Dikarya</taxon>
        <taxon>Ascomycota</taxon>
        <taxon>Saccharomycotina</taxon>
        <taxon>Pichiomycetes</taxon>
        <taxon>Metschnikowiaceae</taxon>
        <taxon>Metschnikowia</taxon>
    </lineage>
</organism>
<accession>A0A4P9Z821</accession>
<evidence type="ECO:0000313" key="1">
    <source>
        <dbReference type="EMBL" id="RKP28837.1"/>
    </source>
</evidence>
<reference evidence="2" key="1">
    <citation type="journal article" date="2018" name="Nat. Microbiol.">
        <title>Leveraging single-cell genomics to expand the fungal tree of life.</title>
        <authorList>
            <person name="Ahrendt S.R."/>
            <person name="Quandt C.A."/>
            <person name="Ciobanu D."/>
            <person name="Clum A."/>
            <person name="Salamov A."/>
            <person name="Andreopoulos B."/>
            <person name="Cheng J.F."/>
            <person name="Woyke T."/>
            <person name="Pelin A."/>
            <person name="Henrissat B."/>
            <person name="Reynolds N.K."/>
            <person name="Benny G.L."/>
            <person name="Smith M.E."/>
            <person name="James T.Y."/>
            <person name="Grigoriev I.V."/>
        </authorList>
    </citation>
    <scope>NUCLEOTIDE SEQUENCE [LARGE SCALE GENOMIC DNA]</scope>
    <source>
        <strain evidence="2">Baker2002</strain>
    </source>
</reference>
<dbReference type="EMBL" id="ML004564">
    <property type="protein sequence ID" value="RKP28837.1"/>
    <property type="molecule type" value="Genomic_DNA"/>
</dbReference>
<sequence>MLGSSRSLSKPLATVFDARDSAADWRNIPDPAANDESRAVYEIFFLDLLVRLQLLMAYNGFASVATEFMHKCQQFVHALTDLFVGADPVLVLARHTLAQRVMKRVLRVYVAKDRDAYDHAERVLVLEHNCCLLLQHWCHARPNACFTLLDSYFVDPACRLKVLAVLMRLAASPHVLVAAVADTLSCTNLLRSLCYDTSEAVLCSSLGALVMLMGKACHRMGVHLPDLLLVYARLVLWSTTRVSDDASVAAPSWALAGPDT</sequence>
<dbReference type="InterPro" id="IPR007483">
    <property type="entry name" value="Hamartin"/>
</dbReference>
<protein>
    <submittedName>
        <fullName evidence="1">Uncharacterized protein</fullName>
    </submittedName>
</protein>
<evidence type="ECO:0000313" key="2">
    <source>
        <dbReference type="Proteomes" id="UP000268321"/>
    </source>
</evidence>
<dbReference type="GO" id="GO:0051726">
    <property type="term" value="P:regulation of cell cycle"/>
    <property type="evidence" value="ECO:0007669"/>
    <property type="project" value="TreeGrafter"/>
</dbReference>
<dbReference type="PANTHER" id="PTHR15154:SF2">
    <property type="entry name" value="HAMARTIN"/>
    <property type="match status" value="1"/>
</dbReference>
<dbReference type="AlphaFoldDB" id="A0A4P9Z821"/>
<keyword evidence="2" id="KW-1185">Reference proteome</keyword>
<dbReference type="Proteomes" id="UP000268321">
    <property type="component" value="Unassembled WGS sequence"/>
</dbReference>